<feature type="transmembrane region" description="Helical" evidence="7">
    <location>
        <begin position="242"/>
        <end position="261"/>
    </location>
</feature>
<evidence type="ECO:0000256" key="6">
    <source>
        <dbReference type="ARBA" id="ARBA00023136"/>
    </source>
</evidence>
<reference evidence="8 9" key="1">
    <citation type="submission" date="2024-06" db="EMBL/GenBank/DDBJ databases">
        <title>A chromosome level genome sequence of Diviner's sage (Salvia divinorum).</title>
        <authorList>
            <person name="Ford S.A."/>
            <person name="Ro D.-K."/>
            <person name="Ness R.W."/>
            <person name="Phillips M.A."/>
        </authorList>
    </citation>
    <scope>NUCLEOTIDE SEQUENCE [LARGE SCALE GENOMIC DNA]</scope>
    <source>
        <strain evidence="8">SAF-2024a</strain>
        <tissue evidence="8">Leaf</tissue>
    </source>
</reference>
<sequence>MELLRPLSAPSAAANRFTATLSFHLQSTFNRNASPRHLSVFSHPRHLKMDYNDTNLNLRFRRLPPVSASANPTPPPPPPDSDARNRKLLVVACSAVTVALAIANRVLYKLALVPMKEFPFFLAQLTTFGYVAIYFSTLFTRYKAGIVTDEMLAFPKTPFMIIGFLEALGVVAGMYSGAQLPGPAIPILNQAFLVWQLAFSVLILGRRYSWNRLAGCFLVAAGVVLSVTSGSEQDQMLSGVGMIWPAMMITSTAFQAVASVLKESVFIDAATRLKGKLLDIFVVNSYGSGFQALFVLLFLPVLSNLKGIPLPELPSYLKSGAGCFFNIGADTTGCDGAPLLPLLYIITNIAFNISALNLLKFSSAVVSSLAVMSSVPISIYILSLPLPYIPGGVSLSPYFVMGSAVLMLGLILYNFSWPLSHDSDTS</sequence>
<protein>
    <submittedName>
        <fullName evidence="8">Protein clt2, chloroplastic</fullName>
    </submittedName>
</protein>
<evidence type="ECO:0000256" key="2">
    <source>
        <dbReference type="ARBA" id="ARBA00006690"/>
    </source>
</evidence>
<feature type="transmembrane region" description="Helical" evidence="7">
    <location>
        <begin position="281"/>
        <end position="302"/>
    </location>
</feature>
<keyword evidence="9" id="KW-1185">Reference proteome</keyword>
<feature type="transmembrane region" description="Helical" evidence="7">
    <location>
        <begin position="395"/>
        <end position="415"/>
    </location>
</feature>
<evidence type="ECO:0000313" key="8">
    <source>
        <dbReference type="EMBL" id="KAL1539211.1"/>
    </source>
</evidence>
<feature type="transmembrane region" description="Helical" evidence="7">
    <location>
        <begin position="212"/>
        <end position="230"/>
    </location>
</feature>
<dbReference type="InterPro" id="IPR037185">
    <property type="entry name" value="EmrE-like"/>
</dbReference>
<dbReference type="PANTHER" id="PTHR31326">
    <property type="entry name" value="PROTEIN CLT2, CHLOROPLASTIC"/>
    <property type="match status" value="1"/>
</dbReference>
<evidence type="ECO:0000256" key="5">
    <source>
        <dbReference type="ARBA" id="ARBA00022989"/>
    </source>
</evidence>
<organism evidence="8 9">
    <name type="scientific">Salvia divinorum</name>
    <name type="common">Maria pastora</name>
    <name type="synonym">Diviner's sage</name>
    <dbReference type="NCBI Taxonomy" id="28513"/>
    <lineage>
        <taxon>Eukaryota</taxon>
        <taxon>Viridiplantae</taxon>
        <taxon>Streptophyta</taxon>
        <taxon>Embryophyta</taxon>
        <taxon>Tracheophyta</taxon>
        <taxon>Spermatophyta</taxon>
        <taxon>Magnoliopsida</taxon>
        <taxon>eudicotyledons</taxon>
        <taxon>Gunneridae</taxon>
        <taxon>Pentapetalae</taxon>
        <taxon>asterids</taxon>
        <taxon>lamiids</taxon>
        <taxon>Lamiales</taxon>
        <taxon>Lamiaceae</taxon>
        <taxon>Nepetoideae</taxon>
        <taxon>Mentheae</taxon>
        <taxon>Salviinae</taxon>
        <taxon>Salvia</taxon>
        <taxon>Salvia subgen. Calosphace</taxon>
    </lineage>
</organism>
<evidence type="ECO:0000256" key="7">
    <source>
        <dbReference type="SAM" id="Phobius"/>
    </source>
</evidence>
<keyword evidence="5 7" id="KW-1133">Transmembrane helix</keyword>
<dbReference type="SUPFAM" id="SSF103481">
    <property type="entry name" value="Multidrug resistance efflux transporter EmrE"/>
    <property type="match status" value="1"/>
</dbReference>
<keyword evidence="4 7" id="KW-0812">Transmembrane</keyword>
<dbReference type="Proteomes" id="UP001567538">
    <property type="component" value="Unassembled WGS sequence"/>
</dbReference>
<dbReference type="GO" id="GO:0016020">
    <property type="term" value="C:membrane"/>
    <property type="evidence" value="ECO:0007669"/>
    <property type="project" value="UniProtKB-SubCell"/>
</dbReference>
<name>A0ABD1G505_SALDI</name>
<evidence type="ECO:0000256" key="3">
    <source>
        <dbReference type="ARBA" id="ARBA00022448"/>
    </source>
</evidence>
<comment type="caution">
    <text evidence="8">The sequence shown here is derived from an EMBL/GenBank/DDBJ whole genome shotgun (WGS) entry which is preliminary data.</text>
</comment>
<dbReference type="InterPro" id="IPR013936">
    <property type="entry name" value="CRT-like"/>
</dbReference>
<feature type="transmembrane region" description="Helical" evidence="7">
    <location>
        <begin position="120"/>
        <end position="139"/>
    </location>
</feature>
<keyword evidence="3" id="KW-0813">Transport</keyword>
<feature type="transmembrane region" description="Helical" evidence="7">
    <location>
        <begin position="366"/>
        <end position="389"/>
    </location>
</feature>
<dbReference type="PANTHER" id="PTHR31326:SF1">
    <property type="entry name" value="PROTEIN CLT2, CHLOROPLASTIC"/>
    <property type="match status" value="1"/>
</dbReference>
<comment type="similarity">
    <text evidence="2">Belongs to the CRT-like transporter family.</text>
</comment>
<keyword evidence="6 7" id="KW-0472">Membrane</keyword>
<dbReference type="Pfam" id="PF08627">
    <property type="entry name" value="CRT-like"/>
    <property type="match status" value="1"/>
</dbReference>
<gene>
    <name evidence="8" type="primary">CLT2</name>
    <name evidence="8" type="ORF">AAHA92_27860</name>
</gene>
<feature type="transmembrane region" description="Helical" evidence="7">
    <location>
        <begin position="88"/>
        <end position="108"/>
    </location>
</feature>
<dbReference type="AlphaFoldDB" id="A0ABD1G505"/>
<feature type="transmembrane region" description="Helical" evidence="7">
    <location>
        <begin position="339"/>
        <end position="359"/>
    </location>
</feature>
<dbReference type="EMBL" id="JBEAFC010000010">
    <property type="protein sequence ID" value="KAL1539211.1"/>
    <property type="molecule type" value="Genomic_DNA"/>
</dbReference>
<evidence type="ECO:0000256" key="1">
    <source>
        <dbReference type="ARBA" id="ARBA00004141"/>
    </source>
</evidence>
<accession>A0ABD1G505</accession>
<proteinExistence type="inferred from homology"/>
<comment type="subcellular location">
    <subcellularLocation>
        <location evidence="1">Membrane</location>
        <topology evidence="1">Multi-pass membrane protein</topology>
    </subcellularLocation>
</comment>
<feature type="transmembrane region" description="Helical" evidence="7">
    <location>
        <begin position="159"/>
        <end position="178"/>
    </location>
</feature>
<feature type="transmembrane region" description="Helical" evidence="7">
    <location>
        <begin position="184"/>
        <end position="205"/>
    </location>
</feature>
<evidence type="ECO:0000256" key="4">
    <source>
        <dbReference type="ARBA" id="ARBA00022692"/>
    </source>
</evidence>
<evidence type="ECO:0000313" key="9">
    <source>
        <dbReference type="Proteomes" id="UP001567538"/>
    </source>
</evidence>